<reference evidence="1" key="1">
    <citation type="submission" date="2014-09" db="EMBL/GenBank/DDBJ databases">
        <authorList>
            <person name="Magalhaes I.L.F."/>
            <person name="Oliveira U."/>
            <person name="Santos F.R."/>
            <person name="Vidigal T.H.D.A."/>
            <person name="Brescovit A.D."/>
            <person name="Santos A.J."/>
        </authorList>
    </citation>
    <scope>NUCLEOTIDE SEQUENCE</scope>
</reference>
<dbReference type="AlphaFoldDB" id="A0A0K8T942"/>
<sequence length="287" mass="32891">VRGFHDSIENKHRILSSSVKLRKAIYHSRSQSRSVWAERMRRLRLRTSTRDEVEDMSFYPWRVDRSSNGHRSFVVHSEDEISGEAASESSGPREVCRWCKDEGGCSQCSGDPSLRYYGALVYPTVGAGRVRSHRSSSEPIVAAYRLPPIVEDGRPDRLGGIMLGRLTSSDIADLFFRPGAESMSMLPPIRPEWEYKLRSPSPLDTRTKSSLSVETLVVDEEEKILPRYPIRHKTREDFLQDVRRAHQTENYIAVQRFYMRSYDSFAQINALFKVKRDDSSGKTDDPG</sequence>
<name>A0A0K8T942_LYGHE</name>
<accession>A0A0K8T942</accession>
<protein>
    <submittedName>
        <fullName evidence="1">Uncharacterized protein</fullName>
    </submittedName>
</protein>
<feature type="non-terminal residue" evidence="1">
    <location>
        <position position="287"/>
    </location>
</feature>
<evidence type="ECO:0000313" key="1">
    <source>
        <dbReference type="EMBL" id="JAG61931.1"/>
    </source>
</evidence>
<feature type="non-terminal residue" evidence="1">
    <location>
        <position position="1"/>
    </location>
</feature>
<proteinExistence type="predicted"/>
<dbReference type="EMBL" id="GBRD01003890">
    <property type="protein sequence ID" value="JAG61931.1"/>
    <property type="molecule type" value="Transcribed_RNA"/>
</dbReference>
<organism evidence="1">
    <name type="scientific">Lygus hesperus</name>
    <name type="common">Western plant bug</name>
    <dbReference type="NCBI Taxonomy" id="30085"/>
    <lineage>
        <taxon>Eukaryota</taxon>
        <taxon>Metazoa</taxon>
        <taxon>Ecdysozoa</taxon>
        <taxon>Arthropoda</taxon>
        <taxon>Hexapoda</taxon>
        <taxon>Insecta</taxon>
        <taxon>Pterygota</taxon>
        <taxon>Neoptera</taxon>
        <taxon>Paraneoptera</taxon>
        <taxon>Hemiptera</taxon>
        <taxon>Heteroptera</taxon>
        <taxon>Panheteroptera</taxon>
        <taxon>Cimicomorpha</taxon>
        <taxon>Miridae</taxon>
        <taxon>Mirini</taxon>
        <taxon>Lygus</taxon>
    </lineage>
</organism>